<keyword evidence="1" id="KW-1133">Transmembrane helix</keyword>
<comment type="caution">
    <text evidence="2">The sequence shown here is derived from an EMBL/GenBank/DDBJ whole genome shotgun (WGS) entry which is preliminary data.</text>
</comment>
<dbReference type="EMBL" id="VDMB01000018">
    <property type="protein sequence ID" value="TYT73917.1"/>
    <property type="molecule type" value="Genomic_DNA"/>
</dbReference>
<reference evidence="2 3" key="1">
    <citation type="submission" date="2019-06" db="EMBL/GenBank/DDBJ databases">
        <title>Desulfobotulus mexicanus sp. nov., a novel sulfate-reducing bacterium isolated from the sediment of an alkaline crater lake in Mexico.</title>
        <authorList>
            <person name="Hirschler-Rea A."/>
        </authorList>
    </citation>
    <scope>NUCLEOTIDE SEQUENCE [LARGE SCALE GENOMIC DNA]</scope>
    <source>
        <strain evidence="2 3">PAR22N</strain>
    </source>
</reference>
<name>A0A5S5MDZ1_9BACT</name>
<dbReference type="InterPro" id="IPR053156">
    <property type="entry name" value="T6SS_TssM-like"/>
</dbReference>
<organism evidence="2 3">
    <name type="scientific">Desulfobotulus mexicanus</name>
    <dbReference type="NCBI Taxonomy" id="2586642"/>
    <lineage>
        <taxon>Bacteria</taxon>
        <taxon>Pseudomonadati</taxon>
        <taxon>Thermodesulfobacteriota</taxon>
        <taxon>Desulfobacteria</taxon>
        <taxon>Desulfobacterales</taxon>
        <taxon>Desulfobacteraceae</taxon>
        <taxon>Desulfobotulus</taxon>
    </lineage>
</organism>
<dbReference type="AlphaFoldDB" id="A0A5S5MDZ1"/>
<dbReference type="PANTHER" id="PTHR36153:SF1">
    <property type="entry name" value="TYPE VI SECRETION SYSTEM COMPONENT TSSM1"/>
    <property type="match status" value="1"/>
</dbReference>
<evidence type="ECO:0000313" key="2">
    <source>
        <dbReference type="EMBL" id="TYT73917.1"/>
    </source>
</evidence>
<dbReference type="Proteomes" id="UP000321899">
    <property type="component" value="Unassembled WGS sequence"/>
</dbReference>
<keyword evidence="1" id="KW-0812">Transmembrane</keyword>
<feature type="transmembrane region" description="Helical" evidence="1">
    <location>
        <begin position="25"/>
        <end position="44"/>
    </location>
</feature>
<dbReference type="PANTHER" id="PTHR36153">
    <property type="entry name" value="INNER MEMBRANE PROTEIN-RELATED"/>
    <property type="match status" value="1"/>
</dbReference>
<protein>
    <recommendedName>
        <fullName evidence="4">IcmF-related N-terminal domain-containing protein</fullName>
    </recommendedName>
</protein>
<sequence length="1194" mass="135945">MKYLNMLNSFVKSWLQQTLNLPPKVIVIGMALAISLVGLLILWIRKRKKAKEDSSEKSGPDKKPAMPAKSLVRVWKEFLTGIPWRIRRYTGRLPVYVLMGESGSGKTELIRKYTDYEALSLQFQAGHTTSPLFQICLSSKAVLMEMPSGILFHKEADGRRALVKLWKALPGKRIPHGVVCIQGSMLEKETPENLKRLALYLRGKINLMASPSGKPVPLILSLTHMDTVTGYSQWVSFLESQGMSLEAVWNEGSGFPDIQRALDIYAAMLPLALTRVPSGDYLAMVDFLENAGRWLGVLSAFTKVLLAEDPFSRTPYLMRMSFHGEGQGLESSGPFSMTAHKESLDFRLGRYRHPLAAGGILGVGLLGMTALFAAQYNELEKMDRHLDVMELIKPSSYKELHVHFPVGRGRNLASRILPDFFPEQEKIMVERLTGLVRQHYLYPVFYSLRNRQDSQEKMIYLLGLLYASPDNGLRTMILSKPENWERVLGLPGQLVADYAMYNRSLPTIDMDLSLSRVSSPGSWEPSENSLMLHFLLRRVDAVCEEPFITPDILEDLQEVAGPVLELVTKVFSYPMLNEIVENLKKVTPLGPDIEWMQRRDVLLRHEQLQELLRSILVSSLIVPDTRGLALDAFMELMPSIPQRPVAYPEPLVLVLGDRSFQIDVRKWHDLILRSQMTTMMRKFMAENHERLGLLFFQGTGEFPDIWLNPSSDGTHFFAGQARIDGRFTRPAFEKRVKRSVEALENQLKVLPVSEGEKERFRDFVQRQILLYAERYAEQYTIYYQRYHLRVDSPAEFRFVLQQIPSMGSPFMNFLMTMKENTMLDVGDSPMLRPVARRMDDFAFMGRVMGEQDGRYPQWETYKGLIARLQEGLREVSFYISQEEREQGAALKERLSPLGRMGLDILARSPDSHMAMARMWLGTVGVAPEWQQPFLEPFHALERLGKGEIEERVASLWSDLSERHMKPLQNSFPFHPASARTLPLEALQASLHPDGNFWKQFRAYMGTVCTYGGGQWRGTMGNLRLPADMLATVNGADRIRRVLWDEKGEPRPLQLTVRPAILPSVQGGAALPVSTYLRAGRESVFGFNQMPAWQPLGFEWWREGSSAAGMAFEMRTSGRRAYREIAAEPELWSFYRLLQRGRRVEGGAVSWFLESPWGGADFDMVFAFQSDPWALIGFSDSLQQSGDGRRFHGSH</sequence>
<keyword evidence="3" id="KW-1185">Reference proteome</keyword>
<gene>
    <name evidence="2" type="ORF">FIM25_12825</name>
</gene>
<feature type="transmembrane region" description="Helical" evidence="1">
    <location>
        <begin position="355"/>
        <end position="376"/>
    </location>
</feature>
<evidence type="ECO:0000313" key="3">
    <source>
        <dbReference type="Proteomes" id="UP000321899"/>
    </source>
</evidence>
<dbReference type="RefSeq" id="WP_139449971.1">
    <property type="nucleotide sequence ID" value="NZ_VDMB01000018.1"/>
</dbReference>
<evidence type="ECO:0008006" key="4">
    <source>
        <dbReference type="Google" id="ProtNLM"/>
    </source>
</evidence>
<dbReference type="OrthoDB" id="9758229at2"/>
<proteinExistence type="predicted"/>
<keyword evidence="1" id="KW-0472">Membrane</keyword>
<accession>A0A5S5MDZ1</accession>
<evidence type="ECO:0000256" key="1">
    <source>
        <dbReference type="SAM" id="Phobius"/>
    </source>
</evidence>